<keyword evidence="2 4" id="KW-0175">Coiled coil</keyword>
<dbReference type="EMBL" id="QNUK01000181">
    <property type="protein sequence ID" value="KAF5899040.1"/>
    <property type="molecule type" value="Genomic_DNA"/>
</dbReference>
<dbReference type="PANTHER" id="PTHR45652">
    <property type="entry name" value="GLIAL FIBRILLARY ACIDIC PROTEIN"/>
    <property type="match status" value="1"/>
</dbReference>
<dbReference type="FunFam" id="1.20.5.500:FF:000001">
    <property type="entry name" value="Type II keratin 23"/>
    <property type="match status" value="1"/>
</dbReference>
<dbReference type="GO" id="GO:0045109">
    <property type="term" value="P:intermediate filament organization"/>
    <property type="evidence" value="ECO:0007669"/>
    <property type="project" value="TreeGrafter"/>
</dbReference>
<reference evidence="6" key="1">
    <citation type="submission" date="2020-07" db="EMBL/GenBank/DDBJ databases">
        <title>Clarias magur genome sequencing, assembly and annotation.</title>
        <authorList>
            <person name="Kushwaha B."/>
            <person name="Kumar R."/>
            <person name="Das P."/>
            <person name="Joshi C.G."/>
            <person name="Kumar D."/>
            <person name="Nagpure N.S."/>
            <person name="Pandey M."/>
            <person name="Agarwal S."/>
            <person name="Srivastava S."/>
            <person name="Singh M."/>
            <person name="Sahoo L."/>
            <person name="Jayasankar P."/>
            <person name="Meher P.K."/>
            <person name="Koringa P.G."/>
            <person name="Iquebal M.A."/>
            <person name="Das S.P."/>
            <person name="Bit A."/>
            <person name="Patnaik S."/>
            <person name="Patel N."/>
            <person name="Shah T.M."/>
            <person name="Hinsu A."/>
            <person name="Jena J.K."/>
        </authorList>
    </citation>
    <scope>NUCLEOTIDE SEQUENCE</scope>
    <source>
        <strain evidence="6">CIFAMagur01</strain>
        <tissue evidence="6">Testis</tissue>
    </source>
</reference>
<dbReference type="FunFam" id="1.20.5.1160:FF:000001">
    <property type="entry name" value="Keratin type II"/>
    <property type="match status" value="1"/>
</dbReference>
<proteinExistence type="inferred from homology"/>
<evidence type="ECO:0000259" key="5">
    <source>
        <dbReference type="PROSITE" id="PS51842"/>
    </source>
</evidence>
<gene>
    <name evidence="6" type="ORF">DAT39_011241</name>
</gene>
<organism evidence="6 7">
    <name type="scientific">Clarias magur</name>
    <name type="common">Asian catfish</name>
    <name type="synonym">Macropteronotus magur</name>
    <dbReference type="NCBI Taxonomy" id="1594786"/>
    <lineage>
        <taxon>Eukaryota</taxon>
        <taxon>Metazoa</taxon>
        <taxon>Chordata</taxon>
        <taxon>Craniata</taxon>
        <taxon>Vertebrata</taxon>
        <taxon>Euteleostomi</taxon>
        <taxon>Actinopterygii</taxon>
        <taxon>Neopterygii</taxon>
        <taxon>Teleostei</taxon>
        <taxon>Ostariophysi</taxon>
        <taxon>Siluriformes</taxon>
        <taxon>Clariidae</taxon>
        <taxon>Clarias</taxon>
    </lineage>
</organism>
<dbReference type="OrthoDB" id="2441647at2759"/>
<sequence>MSCHSDVYATSSYRKFFGDSSRVSAAPPAPRSSAGYRGYGGGAYRSRVSTGLLSSSPAADAADLAHSAASVTELKIVRTNEKEQLQGLNDRFASFIERVRELEQHNRALEAEAESLRRSLGSEPARLRDLYERELRELRERADQLERDRSRAQLENAQLGEALARVQDKLREESRLREEAERELQHCRKEAEEGELHELELQKRVESLLHEIDFARKVHDEEVRELQASLQASQICVEMDLSKPDLTVALKDIRAQYEVLSSRNQQQAEDWYRSKFAGVTTATTRDTDAIKQTRDELSSCRRQVQARTLEIEALRNHNDALERQLAEMEDRHSTEIGEMQETIAQLEDALHSTKGEMSRHLREYQELLNVKMALDIEIASYRKLLEGEECRLGNVGMTSLHPTYSAVNVGMTSVHPTYSAVNVGMTSIHPTYSPVSYS</sequence>
<dbReference type="PANTHER" id="PTHR45652:SF13">
    <property type="entry name" value="NEUROFILAMENT LIGHT POLYPEPTIDE"/>
    <property type="match status" value="1"/>
</dbReference>
<feature type="coiled-coil region" evidence="4">
    <location>
        <begin position="304"/>
        <end position="363"/>
    </location>
</feature>
<dbReference type="Gene3D" id="1.20.5.1160">
    <property type="entry name" value="Vasodilator-stimulated phosphoprotein"/>
    <property type="match status" value="1"/>
</dbReference>
<dbReference type="Pfam" id="PF00038">
    <property type="entry name" value="Filament"/>
    <property type="match status" value="1"/>
</dbReference>
<dbReference type="GO" id="GO:0005200">
    <property type="term" value="F:structural constituent of cytoskeleton"/>
    <property type="evidence" value="ECO:0007669"/>
    <property type="project" value="TreeGrafter"/>
</dbReference>
<dbReference type="AlphaFoldDB" id="A0A8J4XDM9"/>
<dbReference type="InterPro" id="IPR006821">
    <property type="entry name" value="Intermed_filament_DNA-bd"/>
</dbReference>
<dbReference type="PROSITE" id="PS51842">
    <property type="entry name" value="IF_ROD_2"/>
    <property type="match status" value="1"/>
</dbReference>
<keyword evidence="1" id="KW-0403">Intermediate filament</keyword>
<protein>
    <submittedName>
        <fullName evidence="6">Low molecular weight neuronal intermediate filament-like</fullName>
    </submittedName>
</protein>
<evidence type="ECO:0000256" key="1">
    <source>
        <dbReference type="ARBA" id="ARBA00022754"/>
    </source>
</evidence>
<dbReference type="Gene3D" id="1.20.5.500">
    <property type="entry name" value="Single helix bin"/>
    <property type="match status" value="1"/>
</dbReference>
<dbReference type="Pfam" id="PF04732">
    <property type="entry name" value="Filament_head"/>
    <property type="match status" value="1"/>
</dbReference>
<feature type="coiled-coil region" evidence="4">
    <location>
        <begin position="85"/>
        <end position="197"/>
    </location>
</feature>
<evidence type="ECO:0000256" key="2">
    <source>
        <dbReference type="ARBA" id="ARBA00023054"/>
    </source>
</evidence>
<feature type="non-terminal residue" evidence="6">
    <location>
        <position position="1"/>
    </location>
</feature>
<evidence type="ECO:0000313" key="7">
    <source>
        <dbReference type="Proteomes" id="UP000727407"/>
    </source>
</evidence>
<dbReference type="Gene3D" id="1.20.5.170">
    <property type="match status" value="1"/>
</dbReference>
<comment type="similarity">
    <text evidence="3">Belongs to the intermediate filament family.</text>
</comment>
<feature type="domain" description="IF rod" evidence="5">
    <location>
        <begin position="81"/>
        <end position="392"/>
    </location>
</feature>
<dbReference type="FunFam" id="1.20.5.170:FF:000002">
    <property type="entry name" value="Type I keratin KA11"/>
    <property type="match status" value="1"/>
</dbReference>
<dbReference type="InterPro" id="IPR050405">
    <property type="entry name" value="Intermediate_filament"/>
</dbReference>
<dbReference type="GO" id="GO:0005882">
    <property type="term" value="C:intermediate filament"/>
    <property type="evidence" value="ECO:0007669"/>
    <property type="project" value="UniProtKB-KW"/>
</dbReference>
<evidence type="ECO:0000256" key="4">
    <source>
        <dbReference type="SAM" id="Coils"/>
    </source>
</evidence>
<accession>A0A8J4XDM9</accession>
<dbReference type="SUPFAM" id="SSF64593">
    <property type="entry name" value="Intermediate filament protein, coiled coil region"/>
    <property type="match status" value="2"/>
</dbReference>
<comment type="caution">
    <text evidence="6">The sequence shown here is derived from an EMBL/GenBank/DDBJ whole genome shotgun (WGS) entry which is preliminary data.</text>
</comment>
<dbReference type="GO" id="GO:0005737">
    <property type="term" value="C:cytoplasm"/>
    <property type="evidence" value="ECO:0007669"/>
    <property type="project" value="TreeGrafter"/>
</dbReference>
<name>A0A8J4XDM9_CLAMG</name>
<dbReference type="Proteomes" id="UP000727407">
    <property type="component" value="Unassembled WGS sequence"/>
</dbReference>
<evidence type="ECO:0000313" key="6">
    <source>
        <dbReference type="EMBL" id="KAF5899040.1"/>
    </source>
</evidence>
<dbReference type="InterPro" id="IPR039008">
    <property type="entry name" value="IF_rod_dom"/>
</dbReference>
<keyword evidence="7" id="KW-1185">Reference proteome</keyword>
<dbReference type="SMART" id="SM01391">
    <property type="entry name" value="Filament"/>
    <property type="match status" value="1"/>
</dbReference>
<evidence type="ECO:0000256" key="3">
    <source>
        <dbReference type="ARBA" id="ARBA00061646"/>
    </source>
</evidence>